<sequence length="193" mass="20399">MPPTAYIIHHSPGRVRLKIPSRRGDKPYFASLVRQLSHHPAIHELRADPRTAGLVVHHAGVIEAVLALAAEAELFITTETEIDPSKSLPPALLETTAAGLSGLALAQAARGEFLGSAAESFWHAYGSARILRRPRLAALFGALGFLQLLRGELLGSATSLAFYGILLATHAEQARQAAGAHDAPSDATPSEPA</sequence>
<dbReference type="Proteomes" id="UP000008207">
    <property type="component" value="Chromosome"/>
</dbReference>
<keyword evidence="2" id="KW-1185">Reference proteome</keyword>
<accession>B8IEI5</accession>
<evidence type="ECO:0000313" key="2">
    <source>
        <dbReference type="Proteomes" id="UP000008207"/>
    </source>
</evidence>
<dbReference type="AlphaFoldDB" id="B8IEI5"/>
<reference evidence="1 2" key="1">
    <citation type="submission" date="2009-01" db="EMBL/GenBank/DDBJ databases">
        <title>Complete sequence of chromosome of Methylobacterium nodulans ORS 2060.</title>
        <authorList>
            <consortium name="US DOE Joint Genome Institute"/>
            <person name="Lucas S."/>
            <person name="Copeland A."/>
            <person name="Lapidus A."/>
            <person name="Glavina del Rio T."/>
            <person name="Dalin E."/>
            <person name="Tice H."/>
            <person name="Bruce D."/>
            <person name="Goodwin L."/>
            <person name="Pitluck S."/>
            <person name="Sims D."/>
            <person name="Brettin T."/>
            <person name="Detter J.C."/>
            <person name="Han C."/>
            <person name="Larimer F."/>
            <person name="Land M."/>
            <person name="Hauser L."/>
            <person name="Kyrpides N."/>
            <person name="Ivanova N."/>
            <person name="Marx C.J."/>
            <person name="Richardson P."/>
        </authorList>
    </citation>
    <scope>NUCLEOTIDE SEQUENCE [LARGE SCALE GENOMIC DNA]</scope>
    <source>
        <strain evidence="2">LMG 21967 / CNCM I-2342 / ORS 2060</strain>
    </source>
</reference>
<proteinExistence type="predicted"/>
<organism evidence="1 2">
    <name type="scientific">Methylobacterium nodulans (strain LMG 21967 / CNCM I-2342 / ORS 2060)</name>
    <dbReference type="NCBI Taxonomy" id="460265"/>
    <lineage>
        <taxon>Bacteria</taxon>
        <taxon>Pseudomonadati</taxon>
        <taxon>Pseudomonadota</taxon>
        <taxon>Alphaproteobacteria</taxon>
        <taxon>Hyphomicrobiales</taxon>
        <taxon>Methylobacteriaceae</taxon>
        <taxon>Methylobacterium</taxon>
    </lineage>
</organism>
<gene>
    <name evidence="1" type="ordered locus">Mnod_4692</name>
</gene>
<dbReference type="HOGENOM" id="CLU_1407340_0_0_5"/>
<name>B8IEI5_METNO</name>
<dbReference type="EMBL" id="CP001349">
    <property type="protein sequence ID" value="ACL59557.1"/>
    <property type="molecule type" value="Genomic_DNA"/>
</dbReference>
<dbReference type="KEGG" id="mno:Mnod_4692"/>
<dbReference type="eggNOG" id="ENOG50339QE">
    <property type="taxonomic scope" value="Bacteria"/>
</dbReference>
<protein>
    <submittedName>
        <fullName evidence="1">Uncharacterized protein</fullName>
    </submittedName>
</protein>
<dbReference type="STRING" id="460265.Mnod_4692"/>
<evidence type="ECO:0000313" key="1">
    <source>
        <dbReference type="EMBL" id="ACL59557.1"/>
    </source>
</evidence>